<keyword evidence="1" id="KW-1133">Transmembrane helix</keyword>
<dbReference type="Proteomes" id="UP001155059">
    <property type="component" value="Unassembled WGS sequence"/>
</dbReference>
<keyword evidence="1" id="KW-0812">Transmembrane</keyword>
<protein>
    <submittedName>
        <fullName evidence="2">Uncharacterized protein</fullName>
    </submittedName>
</protein>
<dbReference type="RefSeq" id="WP_123335626.1">
    <property type="nucleotide sequence ID" value="NZ_JALQCW010000044.1"/>
</dbReference>
<dbReference type="AlphaFoldDB" id="A0A9X1YWN8"/>
<accession>A0A9X1YWN8</accession>
<comment type="caution">
    <text evidence="2">The sequence shown here is derived from an EMBL/GenBank/DDBJ whole genome shotgun (WGS) entry which is preliminary data.</text>
</comment>
<keyword evidence="1" id="KW-0472">Membrane</keyword>
<gene>
    <name evidence="2" type="ORF">M1B34_17915</name>
</gene>
<feature type="transmembrane region" description="Helical" evidence="1">
    <location>
        <begin position="90"/>
        <end position="111"/>
    </location>
</feature>
<dbReference type="EMBL" id="JALQCW010000044">
    <property type="protein sequence ID" value="MCK9799530.1"/>
    <property type="molecule type" value="Genomic_DNA"/>
</dbReference>
<reference evidence="2 3" key="2">
    <citation type="journal article" date="2023" name="Plant Pathol.">
        <title>Dismantling and reorganizing Pseudomonas marginalis sensu#lato.</title>
        <authorList>
            <person name="Sawada H."/>
            <person name="Fujikawa T."/>
            <person name="Satou M."/>
        </authorList>
    </citation>
    <scope>NUCLEOTIDE SEQUENCE [LARGE SCALE GENOMIC DNA]</scope>
    <source>
        <strain evidence="2 3">MAFF 302030</strain>
    </source>
</reference>
<sequence length="209" mass="23308">MMSLWQAHLSFILLGFVLLGSLRLTAPWRPWLLPVLALVSFVPIAELPLAAYVRSFTDDLAISTLVLLGWVGLQRLGVLAPLQHRQRAQVLLLFALLTLSLYPATLGLTYFDPYRWGFNPRPMIVLMGAAALLMLWLRNALGVWMLAAGTLAFALRLKPSENYWDYLIDPLLAGYCLVAGCGLLLMAGWNRLRPRGVPSPLKPTLTTQR</sequence>
<organism evidence="2 3">
    <name type="scientific">Pseudomonas morbosilactucae</name>
    <dbReference type="NCBI Taxonomy" id="2938197"/>
    <lineage>
        <taxon>Bacteria</taxon>
        <taxon>Pseudomonadati</taxon>
        <taxon>Pseudomonadota</taxon>
        <taxon>Gammaproteobacteria</taxon>
        <taxon>Pseudomonadales</taxon>
        <taxon>Pseudomonadaceae</taxon>
        <taxon>Pseudomonas</taxon>
    </lineage>
</organism>
<evidence type="ECO:0000313" key="2">
    <source>
        <dbReference type="EMBL" id="MCK9799530.1"/>
    </source>
</evidence>
<proteinExistence type="predicted"/>
<feature type="transmembrane region" description="Helical" evidence="1">
    <location>
        <begin position="123"/>
        <end position="147"/>
    </location>
</feature>
<name>A0A9X1YWN8_9PSED</name>
<evidence type="ECO:0000256" key="1">
    <source>
        <dbReference type="SAM" id="Phobius"/>
    </source>
</evidence>
<feature type="transmembrane region" description="Helical" evidence="1">
    <location>
        <begin position="35"/>
        <end position="53"/>
    </location>
</feature>
<evidence type="ECO:0000313" key="3">
    <source>
        <dbReference type="Proteomes" id="UP001155059"/>
    </source>
</evidence>
<feature type="transmembrane region" description="Helical" evidence="1">
    <location>
        <begin position="60"/>
        <end position="78"/>
    </location>
</feature>
<feature type="transmembrane region" description="Helical" evidence="1">
    <location>
        <begin position="167"/>
        <end position="189"/>
    </location>
</feature>
<reference evidence="2 3" key="1">
    <citation type="journal article" date="2022" name="Int. J. Syst. Evol. Microbiol.">
        <title>Pseudomonas aegrilactucae sp. nov. and Pseudomonas morbosilactucae sp. nov., pathogens causing bacterial rot of lettuce in Japan.</title>
        <authorList>
            <person name="Sawada H."/>
            <person name="Fujikawa T."/>
            <person name="Satou M."/>
        </authorList>
    </citation>
    <scope>NUCLEOTIDE SEQUENCE [LARGE SCALE GENOMIC DNA]</scope>
    <source>
        <strain evidence="2 3">MAFF 302030</strain>
    </source>
</reference>